<protein>
    <submittedName>
        <fullName evidence="2">Murein DD-endopeptidase MepM and murein hydrolase activator NlpD, contain LysM domain</fullName>
    </submittedName>
</protein>
<dbReference type="SMART" id="SM00257">
    <property type="entry name" value="LysM"/>
    <property type="match status" value="2"/>
</dbReference>
<dbReference type="CDD" id="cd12797">
    <property type="entry name" value="M23_peptidase"/>
    <property type="match status" value="1"/>
</dbReference>
<dbReference type="Gene3D" id="2.70.70.10">
    <property type="entry name" value="Glucose Permease (Domain IIA)"/>
    <property type="match status" value="1"/>
</dbReference>
<proteinExistence type="predicted"/>
<dbReference type="RefSeq" id="WP_074645464.1">
    <property type="nucleotide sequence ID" value="NZ_FOFU01000013.1"/>
</dbReference>
<organism evidence="2 3">
    <name type="scientific">Treponema bryantii</name>
    <dbReference type="NCBI Taxonomy" id="163"/>
    <lineage>
        <taxon>Bacteria</taxon>
        <taxon>Pseudomonadati</taxon>
        <taxon>Spirochaetota</taxon>
        <taxon>Spirochaetia</taxon>
        <taxon>Spirochaetales</taxon>
        <taxon>Treponemataceae</taxon>
        <taxon>Treponema</taxon>
    </lineage>
</organism>
<dbReference type="Pfam" id="PF01551">
    <property type="entry name" value="Peptidase_M23"/>
    <property type="match status" value="1"/>
</dbReference>
<dbReference type="OrthoDB" id="305469at2"/>
<feature type="domain" description="LysM" evidence="1">
    <location>
        <begin position="172"/>
        <end position="217"/>
    </location>
</feature>
<dbReference type="PANTHER" id="PTHR21666:SF270">
    <property type="entry name" value="MUREIN HYDROLASE ACTIVATOR ENVC"/>
    <property type="match status" value="1"/>
</dbReference>
<dbReference type="PANTHER" id="PTHR21666">
    <property type="entry name" value="PEPTIDASE-RELATED"/>
    <property type="match status" value="1"/>
</dbReference>
<dbReference type="InterPro" id="IPR016047">
    <property type="entry name" value="M23ase_b-sheet_dom"/>
</dbReference>
<keyword evidence="3" id="KW-1185">Reference proteome</keyword>
<dbReference type="CDD" id="cd00118">
    <property type="entry name" value="LysM"/>
    <property type="match status" value="2"/>
</dbReference>
<gene>
    <name evidence="2" type="ORF">SAMN04487977_1135</name>
</gene>
<dbReference type="InterPro" id="IPR018392">
    <property type="entry name" value="LysM"/>
</dbReference>
<dbReference type="EMBL" id="FOFU01000013">
    <property type="protein sequence ID" value="SEQ86023.1"/>
    <property type="molecule type" value="Genomic_DNA"/>
</dbReference>
<name>A0A1H9JGV0_9SPIR</name>
<evidence type="ECO:0000313" key="3">
    <source>
        <dbReference type="Proteomes" id="UP000182360"/>
    </source>
</evidence>
<dbReference type="Pfam" id="PF01476">
    <property type="entry name" value="LysM"/>
    <property type="match status" value="2"/>
</dbReference>
<dbReference type="AlphaFoldDB" id="A0A1H9JGV0"/>
<accession>A0A1H9JGV0</accession>
<keyword evidence="2" id="KW-0378">Hydrolase</keyword>
<evidence type="ECO:0000259" key="1">
    <source>
        <dbReference type="PROSITE" id="PS51782"/>
    </source>
</evidence>
<dbReference type="STRING" id="163.SAMN04487775_103105"/>
<dbReference type="InterPro" id="IPR050570">
    <property type="entry name" value="Cell_wall_metabolism_enzyme"/>
</dbReference>
<feature type="domain" description="LysM" evidence="1">
    <location>
        <begin position="223"/>
        <end position="266"/>
    </location>
</feature>
<dbReference type="PROSITE" id="PS51782">
    <property type="entry name" value="LYSM"/>
    <property type="match status" value="2"/>
</dbReference>
<evidence type="ECO:0000313" key="2">
    <source>
        <dbReference type="EMBL" id="SEQ86023.1"/>
    </source>
</evidence>
<dbReference type="Proteomes" id="UP000182360">
    <property type="component" value="Unassembled WGS sequence"/>
</dbReference>
<dbReference type="InterPro" id="IPR011055">
    <property type="entry name" value="Dup_hybrid_motif"/>
</dbReference>
<dbReference type="GO" id="GO:0004222">
    <property type="term" value="F:metalloendopeptidase activity"/>
    <property type="evidence" value="ECO:0007669"/>
    <property type="project" value="TreeGrafter"/>
</dbReference>
<sequence length="410" mass="44824">MEIISYVQDNSRSRNFKNFINFSLPELQFRHKERSQSASITSNIFSPELKSFSAQKVKNDFSIRVFFKVIGASVSEAGSFIRENIKKLSVILVSVLTAGTLCFFTSKLINHHINHTGPLTLQGADSGDIESLNKLMANFALEGKIDYDETGNLLDVDVSSIKSNFTQPVTFQTYKVRSGDTISGIAKKFSLTNISTLISVNDIGNVRQLAAGQKLRIPSIDGIVYTVKKGDSLNSITGKYKISLEQLLDVNELTSETLSAGQQLFLPGAAMDAASLRNAMGELFRMPIASQFRWSSPYGYRIDPIAGVKSFHTGTDMACPTGTPILAAMSGKVTTTGINRVYGNYVIIDHGNGYQTLYAHMSKIIASKGQWVSQGTRIGLVGSTGYSTGPHLHFTVYKKGKLVDPMTVLK</sequence>
<dbReference type="Gene3D" id="3.10.350.10">
    <property type="entry name" value="LysM domain"/>
    <property type="match status" value="2"/>
</dbReference>
<dbReference type="InterPro" id="IPR036779">
    <property type="entry name" value="LysM_dom_sf"/>
</dbReference>
<reference evidence="2 3" key="1">
    <citation type="submission" date="2016-10" db="EMBL/GenBank/DDBJ databases">
        <authorList>
            <person name="de Groot N.N."/>
        </authorList>
    </citation>
    <scope>NUCLEOTIDE SEQUENCE [LARGE SCALE GENOMIC DNA]</scope>
    <source>
        <strain evidence="2 3">B25</strain>
    </source>
</reference>
<dbReference type="SUPFAM" id="SSF51261">
    <property type="entry name" value="Duplicated hybrid motif"/>
    <property type="match status" value="1"/>
</dbReference>